<feature type="region of interest" description="Disordered" evidence="7">
    <location>
        <begin position="13"/>
        <end position="58"/>
    </location>
</feature>
<comment type="subunit">
    <text evidence="6">Component of the large ribosomal subunit. May bind IPO9 with low affinity.</text>
</comment>
<keyword evidence="3" id="KW-0687">Ribonucleoprotein</keyword>
<dbReference type="EMBL" id="OU015569">
    <property type="protein sequence ID" value="CAG5099854.1"/>
    <property type="molecule type" value="Genomic_DNA"/>
</dbReference>
<dbReference type="Pfam" id="PF01159">
    <property type="entry name" value="Ribosomal_L6e"/>
    <property type="match status" value="1"/>
</dbReference>
<evidence type="ECO:0000313" key="9">
    <source>
        <dbReference type="Proteomes" id="UP001158576"/>
    </source>
</evidence>
<accession>A0ABN7SIW7</accession>
<dbReference type="InterPro" id="IPR014722">
    <property type="entry name" value="Rib_uL2_dom2"/>
</dbReference>
<evidence type="ECO:0000313" key="8">
    <source>
        <dbReference type="EMBL" id="CAG5099854.1"/>
    </source>
</evidence>
<evidence type="ECO:0000256" key="2">
    <source>
        <dbReference type="ARBA" id="ARBA00022980"/>
    </source>
</evidence>
<evidence type="ECO:0000256" key="6">
    <source>
        <dbReference type="ARBA" id="ARBA00046388"/>
    </source>
</evidence>
<evidence type="ECO:0000256" key="4">
    <source>
        <dbReference type="ARBA" id="ARBA00035233"/>
    </source>
</evidence>
<evidence type="ECO:0000256" key="7">
    <source>
        <dbReference type="SAM" id="MobiDB-lite"/>
    </source>
</evidence>
<dbReference type="InterPro" id="IPR008991">
    <property type="entry name" value="Translation_prot_SH3-like_sf"/>
</dbReference>
<dbReference type="PANTHER" id="PTHR10715:SF0">
    <property type="entry name" value="LARGE RIBOSOMAL SUBUNIT PROTEIN EL6"/>
    <property type="match status" value="1"/>
</dbReference>
<feature type="compositionally biased region" description="Polar residues" evidence="7">
    <location>
        <begin position="13"/>
        <end position="24"/>
    </location>
</feature>
<proteinExistence type="inferred from homology"/>
<dbReference type="SUPFAM" id="SSF50104">
    <property type="entry name" value="Translation proteins SH3-like domain"/>
    <property type="match status" value="1"/>
</dbReference>
<dbReference type="Proteomes" id="UP001158576">
    <property type="component" value="Chromosome XSR"/>
</dbReference>
<keyword evidence="2" id="KW-0689">Ribosomal protein</keyword>
<sequence length="210" mass="24000">MVFRECSCSFNAHASKKQQMSLPESRTEKGDQNEQTPFFKKKKKKNSDPAKSFSEKKRDSCSLESGQILILLTGRHRGKRVVFIKQMRQSGLLLITGPYSLNGVPLRRVHQKTTITTTTSLPLSTEDFQVPPFVDDSYFCTKKKPKATLESVLEDVGDKEKDEVSEERKSLQRKVDEAVLDSIKRIPYMGDYLSQKFSLSKGQMPHKMNF</sequence>
<evidence type="ECO:0000256" key="3">
    <source>
        <dbReference type="ARBA" id="ARBA00023274"/>
    </source>
</evidence>
<dbReference type="InterPro" id="IPR000915">
    <property type="entry name" value="60S_ribosomal_eL6"/>
</dbReference>
<dbReference type="Gene3D" id="2.30.30.30">
    <property type="match status" value="1"/>
</dbReference>
<reference evidence="8 9" key="1">
    <citation type="submission" date="2021-04" db="EMBL/GenBank/DDBJ databases">
        <authorList>
            <person name="Bliznina A."/>
        </authorList>
    </citation>
    <scope>NUCLEOTIDE SEQUENCE [LARGE SCALE GENOMIC DNA]</scope>
</reference>
<organism evidence="8 9">
    <name type="scientific">Oikopleura dioica</name>
    <name type="common">Tunicate</name>
    <dbReference type="NCBI Taxonomy" id="34765"/>
    <lineage>
        <taxon>Eukaryota</taxon>
        <taxon>Metazoa</taxon>
        <taxon>Chordata</taxon>
        <taxon>Tunicata</taxon>
        <taxon>Appendicularia</taxon>
        <taxon>Copelata</taxon>
        <taxon>Oikopleuridae</taxon>
        <taxon>Oikopleura</taxon>
    </lineage>
</organism>
<evidence type="ECO:0000256" key="5">
    <source>
        <dbReference type="ARBA" id="ARBA00035351"/>
    </source>
</evidence>
<dbReference type="PANTHER" id="PTHR10715">
    <property type="entry name" value="60S RIBOSOMAL PROTEIN L6"/>
    <property type="match status" value="1"/>
</dbReference>
<comment type="similarity">
    <text evidence="1">Belongs to the eukaryotic ribosomal protein eL6 family.</text>
</comment>
<dbReference type="CDD" id="cd13156">
    <property type="entry name" value="KOW_RPL6"/>
    <property type="match status" value="1"/>
</dbReference>
<dbReference type="InterPro" id="IPR041997">
    <property type="entry name" value="Ribosomal_eL6_KOW"/>
</dbReference>
<protein>
    <recommendedName>
        <fullName evidence="4">Large ribosomal subunit protein eL6</fullName>
    </recommendedName>
    <alternativeName>
        <fullName evidence="5">60S ribosomal protein L6</fullName>
    </alternativeName>
</protein>
<evidence type="ECO:0000256" key="1">
    <source>
        <dbReference type="ARBA" id="ARBA00010592"/>
    </source>
</evidence>
<keyword evidence="9" id="KW-1185">Reference proteome</keyword>
<name>A0ABN7SIW7_OIKDI</name>
<gene>
    <name evidence="8" type="ORF">OKIOD_LOCUS8277</name>
</gene>